<keyword evidence="2" id="KW-1185">Reference proteome</keyword>
<name>A0A0F6AXB2_SALT1</name>
<organism evidence="1 2">
    <name type="scientific">Salmonella typhimurium (strain 14028s / SGSC 2262)</name>
    <dbReference type="NCBI Taxonomy" id="588858"/>
    <lineage>
        <taxon>Bacteria</taxon>
        <taxon>Pseudomonadati</taxon>
        <taxon>Pseudomonadota</taxon>
        <taxon>Gammaproteobacteria</taxon>
        <taxon>Enterobacterales</taxon>
        <taxon>Enterobacteriaceae</taxon>
        <taxon>Salmonella</taxon>
    </lineage>
</organism>
<dbReference type="KEGG" id="seo:STM14_0361"/>
<sequence>MLFKIFISFFTRLQKTQRYNRPFFGLRLCNRYITPYTVKLVF</sequence>
<gene>
    <name evidence="1" type="ordered locus">STM14_0361</name>
</gene>
<evidence type="ECO:0000313" key="1">
    <source>
        <dbReference type="EMBL" id="ACY86884.1"/>
    </source>
</evidence>
<dbReference type="Proteomes" id="UP000002695">
    <property type="component" value="Chromosome"/>
</dbReference>
<proteinExistence type="predicted"/>
<protein>
    <submittedName>
        <fullName evidence="1">Uncharacterized protein</fullName>
    </submittedName>
</protein>
<accession>A0A0F6AXB2</accession>
<dbReference type="EMBL" id="CP001363">
    <property type="protein sequence ID" value="ACY86884.1"/>
    <property type="molecule type" value="Genomic_DNA"/>
</dbReference>
<evidence type="ECO:0000313" key="2">
    <source>
        <dbReference type="Proteomes" id="UP000002695"/>
    </source>
</evidence>
<dbReference type="HOGENOM" id="CLU_3257461_0_0_6"/>
<dbReference type="AlphaFoldDB" id="A0A0F6AXB2"/>
<reference evidence="1 2" key="1">
    <citation type="journal article" date="2010" name="J. Bacteriol.">
        <title>Short-term signatures of evolutionary change in the Salmonella enterica serovar typhimurium 14028 genome.</title>
        <authorList>
            <person name="Jarvik T."/>
            <person name="Smillie C."/>
            <person name="Groisman E.A."/>
            <person name="Ochman H."/>
        </authorList>
    </citation>
    <scope>NUCLEOTIDE SEQUENCE [LARGE SCALE GENOMIC DNA]</scope>
    <source>
        <strain evidence="2">14028s / SGSC 2262</strain>
    </source>
</reference>